<dbReference type="InterPro" id="IPR001387">
    <property type="entry name" value="Cro/C1-type_HTH"/>
</dbReference>
<dbReference type="PROSITE" id="PS50943">
    <property type="entry name" value="HTH_CROC1"/>
    <property type="match status" value="1"/>
</dbReference>
<dbReference type="SMART" id="SM00530">
    <property type="entry name" value="HTH_XRE"/>
    <property type="match status" value="1"/>
</dbReference>
<dbReference type="InterPro" id="IPR050807">
    <property type="entry name" value="TransReg_Diox_bact_type"/>
</dbReference>
<name>A0ABS1H534_9BACL</name>
<proteinExistence type="predicted"/>
<evidence type="ECO:0000313" key="4">
    <source>
        <dbReference type="Proteomes" id="UP000618943"/>
    </source>
</evidence>
<feature type="domain" description="HTH cro/C1-type" evidence="2">
    <location>
        <begin position="3"/>
        <end position="56"/>
    </location>
</feature>
<dbReference type="PANTHER" id="PTHR46797:SF1">
    <property type="entry name" value="METHYLPHOSPHONATE SYNTHASE"/>
    <property type="match status" value="1"/>
</dbReference>
<comment type="caution">
    <text evidence="3">The sequence shown here is derived from an EMBL/GenBank/DDBJ whole genome shotgun (WGS) entry which is preliminary data.</text>
</comment>
<dbReference type="Proteomes" id="UP000618943">
    <property type="component" value="Unassembled WGS sequence"/>
</dbReference>
<dbReference type="SUPFAM" id="SSF48452">
    <property type="entry name" value="TPR-like"/>
    <property type="match status" value="1"/>
</dbReference>
<dbReference type="Gene3D" id="1.25.40.10">
    <property type="entry name" value="Tetratricopeptide repeat domain"/>
    <property type="match status" value="2"/>
</dbReference>
<protein>
    <submittedName>
        <fullName evidence="3">Helix-turn-helix transcriptional regulator</fullName>
    </submittedName>
</protein>
<dbReference type="InterPro" id="IPR010982">
    <property type="entry name" value="Lambda_DNA-bd_dom_sf"/>
</dbReference>
<organism evidence="3 4">
    <name type="scientific">Viridibacillus soli</name>
    <dbReference type="NCBI Taxonomy" id="2798301"/>
    <lineage>
        <taxon>Bacteria</taxon>
        <taxon>Bacillati</taxon>
        <taxon>Bacillota</taxon>
        <taxon>Bacilli</taxon>
        <taxon>Bacillales</taxon>
        <taxon>Caryophanaceae</taxon>
        <taxon>Viridibacillus</taxon>
    </lineage>
</organism>
<sequence>MRIRKIRKERKLTLAELAGDRLTKGMLSLIENDKANPSMDSLAYIAEQLGVEISELLEEVSASELRELLEKVKSITVPKLLKTIDPQRERLELIEPYVDRLPVSYEAGQLLVFYADAKHDVDKAGWEEPLKRAIQMFKQMNLMNDWLRAYIKKSSTEFVRHNYKEALDILLAVKKEIELNHYVIDTLTNLDLLYRVAVEYLAVGMDEDGFGVMDEAIKLSKETRIFYRIDDLYRLAAFKAMMDGNEQDLQYYFKKLYQYADFTDDVTTKGFILFTQAHYYNSFVKDYEKGNEFAEQYYDFDEGEATKTMAFYYIEKGKSLFGMKRYTQALEAFEQIDGFPNYIHHPYDLSMQNELYAYKALCYEQQGQLAQALEEAKIGVDLVEPFIDTPYKRFINDTYEKLKKKADGR</sequence>
<dbReference type="RefSeq" id="WP_200748385.1">
    <property type="nucleotide sequence ID" value="NZ_JAEOAH010000006.1"/>
</dbReference>
<accession>A0ABS1H534</accession>
<dbReference type="PANTHER" id="PTHR46797">
    <property type="entry name" value="HTH-TYPE TRANSCRIPTIONAL REGULATOR"/>
    <property type="match status" value="1"/>
</dbReference>
<dbReference type="CDD" id="cd00093">
    <property type="entry name" value="HTH_XRE"/>
    <property type="match status" value="1"/>
</dbReference>
<dbReference type="EMBL" id="JAEOAH010000006">
    <property type="protein sequence ID" value="MBK3494527.1"/>
    <property type="molecule type" value="Genomic_DNA"/>
</dbReference>
<evidence type="ECO:0000313" key="3">
    <source>
        <dbReference type="EMBL" id="MBK3494527.1"/>
    </source>
</evidence>
<dbReference type="InterPro" id="IPR011990">
    <property type="entry name" value="TPR-like_helical_dom_sf"/>
</dbReference>
<keyword evidence="1" id="KW-0238">DNA-binding</keyword>
<reference evidence="3 4" key="1">
    <citation type="submission" date="2020-12" db="EMBL/GenBank/DDBJ databases">
        <title>YIM B01967 draft genome.</title>
        <authorList>
            <person name="Yan X."/>
        </authorList>
    </citation>
    <scope>NUCLEOTIDE SEQUENCE [LARGE SCALE GENOMIC DNA]</scope>
    <source>
        <strain evidence="3 4">YIM B01967</strain>
    </source>
</reference>
<evidence type="ECO:0000259" key="2">
    <source>
        <dbReference type="PROSITE" id="PS50943"/>
    </source>
</evidence>
<dbReference type="SUPFAM" id="SSF47413">
    <property type="entry name" value="lambda repressor-like DNA-binding domains"/>
    <property type="match status" value="1"/>
</dbReference>
<evidence type="ECO:0000256" key="1">
    <source>
        <dbReference type="ARBA" id="ARBA00023125"/>
    </source>
</evidence>
<dbReference type="Pfam" id="PF12844">
    <property type="entry name" value="HTH_19"/>
    <property type="match status" value="1"/>
</dbReference>
<gene>
    <name evidence="3" type="ORF">JFL43_06605</name>
</gene>
<keyword evidence="4" id="KW-1185">Reference proteome</keyword>